<organism evidence="1">
    <name type="scientific">uncultured Desulfobacterium sp</name>
    <dbReference type="NCBI Taxonomy" id="201089"/>
    <lineage>
        <taxon>Bacteria</taxon>
        <taxon>Pseudomonadati</taxon>
        <taxon>Thermodesulfobacteriota</taxon>
        <taxon>Desulfobacteria</taxon>
        <taxon>Desulfobacterales</taxon>
        <taxon>Desulfobacteriaceae</taxon>
        <taxon>Desulfobacterium</taxon>
        <taxon>environmental samples</taxon>
    </lineage>
</organism>
<sequence length="87" mass="10061">MKKHHNIKNLRFKDKRLFLTINGEEKSFPLHDISYLLEKASDEERNTFEISPSGYGIHWPLLDEDISIDGLLKITHSPSQKKLVATS</sequence>
<evidence type="ECO:0008006" key="2">
    <source>
        <dbReference type="Google" id="ProtNLM"/>
    </source>
</evidence>
<dbReference type="AlphaFoldDB" id="E1YM01"/>
<dbReference type="EMBL" id="FR695877">
    <property type="protein sequence ID" value="CBX31134.1"/>
    <property type="molecule type" value="Genomic_DNA"/>
</dbReference>
<dbReference type="Gene3D" id="3.30.2020.40">
    <property type="entry name" value="Uncharacterised protein PF10387, DUF2442"/>
    <property type="match status" value="1"/>
</dbReference>
<evidence type="ECO:0000313" key="1">
    <source>
        <dbReference type="EMBL" id="CBX31134.1"/>
    </source>
</evidence>
<dbReference type="InterPro" id="IPR018841">
    <property type="entry name" value="DUF2442"/>
</dbReference>
<reference evidence="1" key="1">
    <citation type="journal article" date="2011" name="Environ. Microbiol.">
        <title>Genomic insights into the metabolic potential of the polycyclic aromatic hydrocarbon degrading sulfate-reducing Deltaproteobacterium N47.</title>
        <authorList>
            <person name="Bergmann F."/>
            <person name="Selesi D."/>
            <person name="Weinmaier T."/>
            <person name="Tischler P."/>
            <person name="Rattei T."/>
            <person name="Meckenstock R.U."/>
        </authorList>
    </citation>
    <scope>NUCLEOTIDE SEQUENCE</scope>
</reference>
<accession>E1YM01</accession>
<proteinExistence type="predicted"/>
<gene>
    <name evidence="1" type="ORF">N47_E46460</name>
</gene>
<protein>
    <recommendedName>
        <fullName evidence="2">DUF2442 domain-containing protein</fullName>
    </recommendedName>
</protein>
<dbReference type="Pfam" id="PF10387">
    <property type="entry name" value="DUF2442"/>
    <property type="match status" value="1"/>
</dbReference>
<name>E1YM01_9BACT</name>